<evidence type="ECO:0000313" key="2">
    <source>
        <dbReference type="WBParaSite" id="ES5_v2.g6973.t1"/>
    </source>
</evidence>
<name>A0AC34GQX7_9BILA</name>
<proteinExistence type="predicted"/>
<accession>A0AC34GQX7</accession>
<protein>
    <submittedName>
        <fullName evidence="2">Uncharacterized protein</fullName>
    </submittedName>
</protein>
<dbReference type="WBParaSite" id="ES5_v2.g6973.t1">
    <property type="protein sequence ID" value="ES5_v2.g6973.t1"/>
    <property type="gene ID" value="ES5_v2.g6973"/>
</dbReference>
<evidence type="ECO:0000313" key="1">
    <source>
        <dbReference type="Proteomes" id="UP000887579"/>
    </source>
</evidence>
<organism evidence="1 2">
    <name type="scientific">Panagrolaimus sp. ES5</name>
    <dbReference type="NCBI Taxonomy" id="591445"/>
    <lineage>
        <taxon>Eukaryota</taxon>
        <taxon>Metazoa</taxon>
        <taxon>Ecdysozoa</taxon>
        <taxon>Nematoda</taxon>
        <taxon>Chromadorea</taxon>
        <taxon>Rhabditida</taxon>
        <taxon>Tylenchina</taxon>
        <taxon>Panagrolaimomorpha</taxon>
        <taxon>Panagrolaimoidea</taxon>
        <taxon>Panagrolaimidae</taxon>
        <taxon>Panagrolaimus</taxon>
    </lineage>
</organism>
<sequence length="319" mass="36506">MKRYFFLGELFSDRYNIMKANIATLMNLGSIRSNFAEGMSAIYLSNSADQTTLNNWITKVENNIIQNPAITPAQTKLNKVATELDIFFIQNPTIKKSMLYLNISTWGPVCIFQYIIDEQNIDYFWELSSTPGTTSPCKIYDILLDLTKDNPTVQKRIYLKNIPCLISFGMVTKIANMIYDIPDSQRPYFLSRILPNGISVNQFIRISLAYYPTTNPIKCERIIQMTANFAYSDMSITLKGHMKSQLDFFKAQFTPDKTSADCVAIVSAKLLPNLDLSTSWYQAYIRTTWEPPFGSFLEILIFNECQLSLLKSKAPAYYP</sequence>
<dbReference type="Proteomes" id="UP000887579">
    <property type="component" value="Unplaced"/>
</dbReference>
<reference evidence="2" key="1">
    <citation type="submission" date="2022-11" db="UniProtKB">
        <authorList>
            <consortium name="WormBaseParasite"/>
        </authorList>
    </citation>
    <scope>IDENTIFICATION</scope>
</reference>